<dbReference type="Pfam" id="PF00226">
    <property type="entry name" value="DnaJ"/>
    <property type="match status" value="1"/>
</dbReference>
<dbReference type="Proteomes" id="UP001302429">
    <property type="component" value="Chromosome"/>
</dbReference>
<dbReference type="SMART" id="SM00271">
    <property type="entry name" value="DnaJ"/>
    <property type="match status" value="1"/>
</dbReference>
<evidence type="ECO:0000313" key="3">
    <source>
        <dbReference type="Proteomes" id="UP001302429"/>
    </source>
</evidence>
<dbReference type="CDD" id="cd06257">
    <property type="entry name" value="DnaJ"/>
    <property type="match status" value="1"/>
</dbReference>
<dbReference type="InterPro" id="IPR036869">
    <property type="entry name" value="J_dom_sf"/>
</dbReference>
<dbReference type="InterPro" id="IPR001623">
    <property type="entry name" value="DnaJ_domain"/>
</dbReference>
<dbReference type="AlphaFoldDB" id="A0AA97I2L9"/>
<evidence type="ECO:0000259" key="1">
    <source>
        <dbReference type="PROSITE" id="PS50076"/>
    </source>
</evidence>
<reference evidence="2 3" key="1">
    <citation type="submission" date="2023-10" db="EMBL/GenBank/DDBJ databases">
        <title>Complete genome sequence of a Sphingomonadaceae bacterium.</title>
        <authorList>
            <person name="Yan C."/>
        </authorList>
    </citation>
    <scope>NUCLEOTIDE SEQUENCE [LARGE SCALE GENOMIC DNA]</scope>
    <source>
        <strain evidence="2 3">SCSIO 66989</strain>
    </source>
</reference>
<dbReference type="EMBL" id="CP136594">
    <property type="protein sequence ID" value="WOE75875.1"/>
    <property type="molecule type" value="Genomic_DNA"/>
</dbReference>
<dbReference type="PRINTS" id="PR00625">
    <property type="entry name" value="JDOMAIN"/>
</dbReference>
<dbReference type="KEGG" id="acoa:RB602_03935"/>
<name>A0AA97I2L9_9SPHN</name>
<evidence type="ECO:0000313" key="2">
    <source>
        <dbReference type="EMBL" id="WOE75875.1"/>
    </source>
</evidence>
<dbReference type="SUPFAM" id="SSF46565">
    <property type="entry name" value="Chaperone J-domain"/>
    <property type="match status" value="1"/>
</dbReference>
<dbReference type="RefSeq" id="WP_317083142.1">
    <property type="nucleotide sequence ID" value="NZ_CP136594.1"/>
</dbReference>
<dbReference type="PROSITE" id="PS50076">
    <property type="entry name" value="DNAJ_2"/>
    <property type="match status" value="1"/>
</dbReference>
<sequence>MPRRTDRFHGRYEGSGRRCDWPGCNKPGEFRAPPEDVRAGASRYDGPGEWRWFCLDHIRAFNQGYNYFAGMSMDEIYEAQRPASGWDSETRAFASAPVDAPRWADFHDPLDAIGAKFKENLQSRSQAAREAAGLDDIHPFNRSEQKALETLGLTTDADRQTIRRRYSALVRKYHPDRNGGNRAYEKQLQAVVEAYQRLRKSAVFV</sequence>
<feature type="domain" description="J" evidence="1">
    <location>
        <begin position="146"/>
        <end position="203"/>
    </location>
</feature>
<proteinExistence type="predicted"/>
<organism evidence="2 3">
    <name type="scientific">Alterisphingorhabdus coralli</name>
    <dbReference type="NCBI Taxonomy" id="3071408"/>
    <lineage>
        <taxon>Bacteria</taxon>
        <taxon>Pseudomonadati</taxon>
        <taxon>Pseudomonadota</taxon>
        <taxon>Alphaproteobacteria</taxon>
        <taxon>Sphingomonadales</taxon>
        <taxon>Sphingomonadaceae</taxon>
        <taxon>Alterisphingorhabdus (ex Yan et al. 2024)</taxon>
    </lineage>
</organism>
<accession>A0AA97I2L9</accession>
<protein>
    <submittedName>
        <fullName evidence="2">J domain-containing protein</fullName>
    </submittedName>
</protein>
<keyword evidence="3" id="KW-1185">Reference proteome</keyword>
<dbReference type="Gene3D" id="1.10.287.110">
    <property type="entry name" value="DnaJ domain"/>
    <property type="match status" value="1"/>
</dbReference>
<gene>
    <name evidence="2" type="ORF">RB602_03935</name>
</gene>